<keyword evidence="3" id="KW-0551">Lipid droplet</keyword>
<gene>
    <name evidence="5" type="ORF">g.24152</name>
</gene>
<protein>
    <recommendedName>
        <fullName evidence="6">Lipid storage droplets surface-binding protein 1</fullName>
    </recommendedName>
</protein>
<evidence type="ECO:0000256" key="2">
    <source>
        <dbReference type="ARBA" id="ARBA00006311"/>
    </source>
</evidence>
<dbReference type="GO" id="GO:0005829">
    <property type="term" value="C:cytosol"/>
    <property type="evidence" value="ECO:0007669"/>
    <property type="project" value="TreeGrafter"/>
</dbReference>
<feature type="region of interest" description="Disordered" evidence="4">
    <location>
        <begin position="382"/>
        <end position="464"/>
    </location>
</feature>
<feature type="compositionally biased region" description="Basic residues" evidence="4">
    <location>
        <begin position="8"/>
        <end position="25"/>
    </location>
</feature>
<dbReference type="GO" id="GO:0019915">
    <property type="term" value="P:lipid storage"/>
    <property type="evidence" value="ECO:0007669"/>
    <property type="project" value="TreeGrafter"/>
</dbReference>
<dbReference type="Pfam" id="PF03036">
    <property type="entry name" value="Perilipin"/>
    <property type="match status" value="1"/>
</dbReference>
<evidence type="ECO:0000256" key="4">
    <source>
        <dbReference type="SAM" id="MobiDB-lite"/>
    </source>
</evidence>
<evidence type="ECO:0008006" key="6">
    <source>
        <dbReference type="Google" id="ProtNLM"/>
    </source>
</evidence>
<accession>A0A1B6MIQ5</accession>
<reference evidence="5" key="1">
    <citation type="submission" date="2015-11" db="EMBL/GenBank/DDBJ databases">
        <title>De novo transcriptome assembly of four potential Pierce s Disease insect vectors from Arizona vineyards.</title>
        <authorList>
            <person name="Tassone E.E."/>
        </authorList>
    </citation>
    <scope>NUCLEOTIDE SEQUENCE</scope>
</reference>
<proteinExistence type="inferred from homology"/>
<evidence type="ECO:0000256" key="3">
    <source>
        <dbReference type="ARBA" id="ARBA00022677"/>
    </source>
</evidence>
<feature type="region of interest" description="Disordered" evidence="4">
    <location>
        <begin position="1"/>
        <end position="25"/>
    </location>
</feature>
<dbReference type="GO" id="GO:0010890">
    <property type="term" value="P:positive regulation of triglyceride storage"/>
    <property type="evidence" value="ECO:0007669"/>
    <property type="project" value="TreeGrafter"/>
</dbReference>
<feature type="region of interest" description="Disordered" evidence="4">
    <location>
        <begin position="177"/>
        <end position="198"/>
    </location>
</feature>
<evidence type="ECO:0000256" key="1">
    <source>
        <dbReference type="ARBA" id="ARBA00004502"/>
    </source>
</evidence>
<dbReference type="AlphaFoldDB" id="A0A1B6MIQ5"/>
<sequence>MATETQKKSHTHHHKHHHHHQQHAQKKLFHLKSIERITHLPVVEYFHSYYEHLKKSSFLIRLSVLPAETGVWLAVGTAMPVVNLFEKPVSAVDNIVCKGLDVIEANLPVVNYPPEVVYNITKDYVTSNVVNPMLKRADSVKQLSISGASICGELAATRLNNAIDVADKYVEKYLPDIVDGTDPAPDSPSPAPGSDSNTVKTFQHVKQFRNKLQRRLTRRTIAEAKALKQQGADTIRCLVYLVDLLAHDPKAFMEKAKEVWLELSKDEPENQVPPANLEQLIAMLSREMARRVVHLTNYSSTKVLVLTQYGLHTAHIAAYNTIWWADYLLKSLRLDPVVEVALNQISRLHQVSVDLVIRLVEYVRKLKSETVKAVGIPALSLSTQHSPSHTAGASPTSSHSKPSNSQQNGDTCTIPESNHENPEGQEPLMIPPPNSTPTSTPTSSPISTPSSTPNYPATTAARSS</sequence>
<feature type="compositionally biased region" description="Polar residues" evidence="4">
    <location>
        <begin position="455"/>
        <end position="464"/>
    </location>
</feature>
<evidence type="ECO:0000313" key="5">
    <source>
        <dbReference type="EMBL" id="JAT35804.1"/>
    </source>
</evidence>
<feature type="compositionally biased region" description="Polar residues" evidence="4">
    <location>
        <begin position="382"/>
        <end position="393"/>
    </location>
</feature>
<comment type="subcellular location">
    <subcellularLocation>
        <location evidence="1">Lipid droplet</location>
    </subcellularLocation>
</comment>
<feature type="compositionally biased region" description="Low complexity" evidence="4">
    <location>
        <begin position="394"/>
        <end position="408"/>
    </location>
</feature>
<dbReference type="InterPro" id="IPR004279">
    <property type="entry name" value="Perilipin"/>
</dbReference>
<dbReference type="GO" id="GO:0005811">
    <property type="term" value="C:lipid droplet"/>
    <property type="evidence" value="ECO:0007669"/>
    <property type="project" value="UniProtKB-SubCell"/>
</dbReference>
<comment type="similarity">
    <text evidence="2">Belongs to the perilipin family.</text>
</comment>
<dbReference type="PANTHER" id="PTHR14024:SF49">
    <property type="entry name" value="LIPID STORAGE DROPLETS SURFACE-BINDING PROTEIN 1"/>
    <property type="match status" value="1"/>
</dbReference>
<dbReference type="EMBL" id="GEBQ01004173">
    <property type="protein sequence ID" value="JAT35804.1"/>
    <property type="molecule type" value="Transcribed_RNA"/>
</dbReference>
<name>A0A1B6MIQ5_9HEMI</name>
<organism evidence="5">
    <name type="scientific">Graphocephala atropunctata</name>
    <dbReference type="NCBI Taxonomy" id="36148"/>
    <lineage>
        <taxon>Eukaryota</taxon>
        <taxon>Metazoa</taxon>
        <taxon>Ecdysozoa</taxon>
        <taxon>Arthropoda</taxon>
        <taxon>Hexapoda</taxon>
        <taxon>Insecta</taxon>
        <taxon>Pterygota</taxon>
        <taxon>Neoptera</taxon>
        <taxon>Paraneoptera</taxon>
        <taxon>Hemiptera</taxon>
        <taxon>Auchenorrhyncha</taxon>
        <taxon>Membracoidea</taxon>
        <taxon>Cicadellidae</taxon>
        <taxon>Cicadellinae</taxon>
        <taxon>Cicadellini</taxon>
        <taxon>Graphocephala</taxon>
    </lineage>
</organism>
<dbReference type="PANTHER" id="PTHR14024">
    <property type="entry name" value="PERILIPIN"/>
    <property type="match status" value="1"/>
</dbReference>
<feature type="compositionally biased region" description="Low complexity" evidence="4">
    <location>
        <begin position="436"/>
        <end position="454"/>
    </location>
</feature>